<protein>
    <submittedName>
        <fullName evidence="3">Uncharacterized protein</fullName>
    </submittedName>
</protein>
<evidence type="ECO:0000313" key="4">
    <source>
        <dbReference type="Proteomes" id="UP001075225"/>
    </source>
</evidence>
<dbReference type="Proteomes" id="UP001075225">
    <property type="component" value="Unassembled WGS sequence"/>
</dbReference>
<dbReference type="InterPro" id="IPR008280">
    <property type="entry name" value="Tub_FtsZ_C"/>
</dbReference>
<dbReference type="InterPro" id="IPR037103">
    <property type="entry name" value="Tubulin/FtsZ-like_C"/>
</dbReference>
<accession>A0A9Q4KGD2</accession>
<comment type="caution">
    <text evidence="3">The sequence shown here is derived from an EMBL/GenBank/DDBJ whole genome shotgun (WGS) entry which is preliminary data.</text>
</comment>
<organism evidence="3 4">
    <name type="scientific">Campylobacter ureolyticus</name>
    <dbReference type="NCBI Taxonomy" id="827"/>
    <lineage>
        <taxon>Bacteria</taxon>
        <taxon>Pseudomonadati</taxon>
        <taxon>Campylobacterota</taxon>
        <taxon>Epsilonproteobacteria</taxon>
        <taxon>Campylobacterales</taxon>
        <taxon>Campylobacteraceae</taxon>
        <taxon>Campylobacter</taxon>
    </lineage>
</organism>
<keyword evidence="1" id="KW-0547">Nucleotide-binding</keyword>
<dbReference type="GO" id="GO:0005525">
    <property type="term" value="F:GTP binding"/>
    <property type="evidence" value="ECO:0007669"/>
    <property type="project" value="UniProtKB-KW"/>
</dbReference>
<gene>
    <name evidence="3" type="ORF">O6B32_04420</name>
</gene>
<dbReference type="EMBL" id="JAPXGO010000003">
    <property type="protein sequence ID" value="MCZ6159721.1"/>
    <property type="molecule type" value="Genomic_DNA"/>
</dbReference>
<name>A0A9Q4KGD2_9BACT</name>
<proteinExistence type="predicted"/>
<dbReference type="Gene3D" id="3.30.1330.20">
    <property type="entry name" value="Tubulin/FtsZ, C-terminal domain"/>
    <property type="match status" value="1"/>
</dbReference>
<dbReference type="RefSeq" id="WP_269484607.1">
    <property type="nucleotide sequence ID" value="NZ_JAPXGO010000003.1"/>
</dbReference>
<dbReference type="AlphaFoldDB" id="A0A9Q4KGD2"/>
<keyword evidence="2" id="KW-0342">GTP-binding</keyword>
<sequence>MVDFEDLKNTFCFQGKIIGFNQILNKSKALHKIKKLKIKQAKYIYIYFVVNPNMFLLDLCEIINKMEKNCNEEVKIIWDYELNEFYKNKFKMWLLAVGI</sequence>
<evidence type="ECO:0000256" key="2">
    <source>
        <dbReference type="ARBA" id="ARBA00023134"/>
    </source>
</evidence>
<dbReference type="SUPFAM" id="SSF55307">
    <property type="entry name" value="Tubulin C-terminal domain-like"/>
    <property type="match status" value="1"/>
</dbReference>
<evidence type="ECO:0000256" key="1">
    <source>
        <dbReference type="ARBA" id="ARBA00022741"/>
    </source>
</evidence>
<evidence type="ECO:0000313" key="3">
    <source>
        <dbReference type="EMBL" id="MCZ6159721.1"/>
    </source>
</evidence>
<reference evidence="3" key="1">
    <citation type="submission" date="2022-12" db="EMBL/GenBank/DDBJ databases">
        <title>Species Delineation and Comparative Genomics within the Campylobacter ureolyticus Complex.</title>
        <authorList>
            <person name="Maki J."/>
            <person name="Howard M."/>
            <person name="Connelly S."/>
            <person name="Hardy D.J."/>
            <person name="Cameron A."/>
        </authorList>
    </citation>
    <scope>NUCLEOTIDE SEQUENCE</scope>
    <source>
        <strain evidence="3">URMC_787</strain>
    </source>
</reference>